<dbReference type="AlphaFoldDB" id="A0AA96X3F6"/>
<reference evidence="2" key="2">
    <citation type="submission" date="2023-07" db="EMBL/GenBank/DDBJ databases">
        <authorList>
            <person name="Bai X.-H."/>
            <person name="Wang H.-H."/>
            <person name="Wang J."/>
            <person name="Ma M.-Y."/>
            <person name="Hu H.-H."/>
            <person name="Song Z.-L."/>
            <person name="Ma H.-G."/>
            <person name="Fan Y."/>
            <person name="Du C.-Y."/>
            <person name="Xu J.-C."/>
        </authorList>
    </citation>
    <scope>NUCLEOTIDE SEQUENCE</scope>
    <source>
        <strain evidence="2">CZ1</strain>
    </source>
</reference>
<feature type="domain" description="PIN" evidence="1">
    <location>
        <begin position="6"/>
        <end position="115"/>
    </location>
</feature>
<organism evidence="2">
    <name type="scientific">Leptolyngbya boryana CZ1</name>
    <dbReference type="NCBI Taxonomy" id="3060204"/>
    <lineage>
        <taxon>Bacteria</taxon>
        <taxon>Bacillati</taxon>
        <taxon>Cyanobacteriota</taxon>
        <taxon>Cyanophyceae</taxon>
        <taxon>Leptolyngbyales</taxon>
        <taxon>Leptolyngbyaceae</taxon>
        <taxon>Leptolyngbya group</taxon>
        <taxon>Leptolyngbya</taxon>
    </lineage>
</organism>
<dbReference type="Gene3D" id="3.40.50.1010">
    <property type="entry name" value="5'-nuclease"/>
    <property type="match status" value="1"/>
</dbReference>
<name>A0AA96X3F6_LEPBY</name>
<dbReference type="Pfam" id="PF01850">
    <property type="entry name" value="PIN"/>
    <property type="match status" value="1"/>
</dbReference>
<proteinExistence type="predicted"/>
<dbReference type="EMBL" id="CP130144">
    <property type="protein sequence ID" value="WNZ49144.1"/>
    <property type="molecule type" value="Genomic_DNA"/>
</dbReference>
<accession>A0AA96X3F6</accession>
<evidence type="ECO:0000313" key="2">
    <source>
        <dbReference type="EMBL" id="WNZ49144.1"/>
    </source>
</evidence>
<dbReference type="RefSeq" id="WP_316429070.1">
    <property type="nucleotide sequence ID" value="NZ_CP130144.1"/>
</dbReference>
<evidence type="ECO:0000259" key="1">
    <source>
        <dbReference type="Pfam" id="PF01850"/>
    </source>
</evidence>
<gene>
    <name evidence="2" type="ORF">Q2T42_15080</name>
</gene>
<protein>
    <submittedName>
        <fullName evidence="2">PIN domain-containing protein</fullName>
    </submittedName>
</protein>
<dbReference type="InterPro" id="IPR029060">
    <property type="entry name" value="PIN-like_dom_sf"/>
</dbReference>
<dbReference type="SUPFAM" id="SSF88723">
    <property type="entry name" value="PIN domain-like"/>
    <property type="match status" value="1"/>
</dbReference>
<reference evidence="2" key="1">
    <citation type="journal article" date="2023" name="Plants (Basel)">
        <title>Genomic Analysis of Leptolyngbya boryana CZ1 Reveals Efficient Carbon Fixation Modules.</title>
        <authorList>
            <person name="Bai X."/>
            <person name="Wang H."/>
            <person name="Cheng W."/>
            <person name="Wang J."/>
            <person name="Ma M."/>
            <person name="Hu H."/>
            <person name="Song Z."/>
            <person name="Ma H."/>
            <person name="Fan Y."/>
            <person name="Du C."/>
            <person name="Xu J."/>
        </authorList>
    </citation>
    <scope>NUCLEOTIDE SEQUENCE</scope>
    <source>
        <strain evidence="2">CZ1</strain>
    </source>
</reference>
<sequence length="136" mass="15187">MSLKIVYLDSGILINGFRGQDQVGIRALQTLNNPAIQFASSEFVRLETLPKAIYHQRPEEAQFYETFFNAVTIWANDFDAIIQAGKQVARTYGLAGMDALHIAAAISVQAEEFITTERPTKPMHRVKELQITSVSS</sequence>
<dbReference type="InterPro" id="IPR002716">
    <property type="entry name" value="PIN_dom"/>
</dbReference>